<proteinExistence type="predicted"/>
<comment type="caution">
    <text evidence="2">The sequence shown here is derived from an EMBL/GenBank/DDBJ whole genome shotgun (WGS) entry which is preliminary data.</text>
</comment>
<name>A0A9N7VTT2_PLEPL</name>
<feature type="compositionally biased region" description="Polar residues" evidence="1">
    <location>
        <begin position="133"/>
        <end position="147"/>
    </location>
</feature>
<keyword evidence="3" id="KW-1185">Reference proteome</keyword>
<accession>A0A9N7VTT2</accession>
<feature type="region of interest" description="Disordered" evidence="1">
    <location>
        <begin position="110"/>
        <end position="147"/>
    </location>
</feature>
<evidence type="ECO:0000313" key="3">
    <source>
        <dbReference type="Proteomes" id="UP001153269"/>
    </source>
</evidence>
<sequence length="147" mass="15658">MKKTQQSGFRRKQIDQVRFAVNSCSGPTCDVREAVRSRIETPACGGGDGEDAGARAAPGRSPHSLVSFLLRAAECPVASSIKSSRIALVLSKKTASLRCRRCERLDDPIPTLGGASGNAMPGPNMTDSAKEATFSQPQPTRRSLNLE</sequence>
<dbReference type="EMBL" id="CADEAL010004263">
    <property type="protein sequence ID" value="CAB1455604.1"/>
    <property type="molecule type" value="Genomic_DNA"/>
</dbReference>
<organism evidence="2 3">
    <name type="scientific">Pleuronectes platessa</name>
    <name type="common">European plaice</name>
    <dbReference type="NCBI Taxonomy" id="8262"/>
    <lineage>
        <taxon>Eukaryota</taxon>
        <taxon>Metazoa</taxon>
        <taxon>Chordata</taxon>
        <taxon>Craniata</taxon>
        <taxon>Vertebrata</taxon>
        <taxon>Euteleostomi</taxon>
        <taxon>Actinopterygii</taxon>
        <taxon>Neopterygii</taxon>
        <taxon>Teleostei</taxon>
        <taxon>Neoteleostei</taxon>
        <taxon>Acanthomorphata</taxon>
        <taxon>Carangaria</taxon>
        <taxon>Pleuronectiformes</taxon>
        <taxon>Pleuronectoidei</taxon>
        <taxon>Pleuronectidae</taxon>
        <taxon>Pleuronectes</taxon>
    </lineage>
</organism>
<protein>
    <submittedName>
        <fullName evidence="2">Uncharacterized protein</fullName>
    </submittedName>
</protein>
<reference evidence="2" key="1">
    <citation type="submission" date="2020-03" db="EMBL/GenBank/DDBJ databases">
        <authorList>
            <person name="Weist P."/>
        </authorList>
    </citation>
    <scope>NUCLEOTIDE SEQUENCE</scope>
</reference>
<evidence type="ECO:0000256" key="1">
    <source>
        <dbReference type="SAM" id="MobiDB-lite"/>
    </source>
</evidence>
<gene>
    <name evidence="2" type="ORF">PLEPLA_LOCUS43385</name>
</gene>
<dbReference type="AlphaFoldDB" id="A0A9N7VTT2"/>
<feature type="region of interest" description="Disordered" evidence="1">
    <location>
        <begin position="40"/>
        <end position="60"/>
    </location>
</feature>
<evidence type="ECO:0000313" key="2">
    <source>
        <dbReference type="EMBL" id="CAB1455604.1"/>
    </source>
</evidence>
<dbReference type="Proteomes" id="UP001153269">
    <property type="component" value="Unassembled WGS sequence"/>
</dbReference>